<dbReference type="Pfam" id="PF00954">
    <property type="entry name" value="S_locus_glycop"/>
    <property type="match status" value="1"/>
</dbReference>
<dbReference type="CDD" id="cd00028">
    <property type="entry name" value="B_lectin"/>
    <property type="match status" value="1"/>
</dbReference>
<dbReference type="GO" id="GO:0106310">
    <property type="term" value="F:protein serine kinase activity"/>
    <property type="evidence" value="ECO:0007669"/>
    <property type="project" value="RHEA"/>
</dbReference>
<comment type="similarity">
    <text evidence="17">Belongs to the protein kinase superfamily. Ser/Thr protein kinase family.</text>
</comment>
<evidence type="ECO:0000256" key="1">
    <source>
        <dbReference type="ARBA" id="ARBA00004251"/>
    </source>
</evidence>
<keyword evidence="4" id="KW-0245">EGF-like domain</keyword>
<feature type="transmembrane region" description="Helical" evidence="18">
    <location>
        <begin position="442"/>
        <end position="466"/>
    </location>
</feature>
<keyword evidence="10 17" id="KW-0067">ATP-binding</keyword>
<dbReference type="AlphaFoldDB" id="A0A2I0ABX1"/>
<accession>A0A2I0ABX1</accession>
<evidence type="ECO:0000256" key="14">
    <source>
        <dbReference type="ARBA" id="ARBA00023180"/>
    </source>
</evidence>
<dbReference type="FunFam" id="3.30.200.20:FF:000195">
    <property type="entry name" value="G-type lectin S-receptor-like serine/threonine-protein kinase"/>
    <property type="match status" value="1"/>
</dbReference>
<dbReference type="GO" id="GO:0004674">
    <property type="term" value="F:protein serine/threonine kinase activity"/>
    <property type="evidence" value="ECO:0007669"/>
    <property type="project" value="UniProtKB-KW"/>
</dbReference>
<evidence type="ECO:0000256" key="5">
    <source>
        <dbReference type="ARBA" id="ARBA00022679"/>
    </source>
</evidence>
<dbReference type="STRING" id="1088818.A0A2I0ABX1"/>
<keyword evidence="9 17" id="KW-0418">Kinase</keyword>
<evidence type="ECO:0000256" key="8">
    <source>
        <dbReference type="ARBA" id="ARBA00022741"/>
    </source>
</evidence>
<dbReference type="SMART" id="SM00108">
    <property type="entry name" value="B_lectin"/>
    <property type="match status" value="1"/>
</dbReference>
<dbReference type="InterPro" id="IPR003609">
    <property type="entry name" value="Pan_app"/>
</dbReference>
<dbReference type="PROSITE" id="PS50011">
    <property type="entry name" value="PROTEIN_KINASE_DOM"/>
    <property type="match status" value="1"/>
</dbReference>
<evidence type="ECO:0000256" key="2">
    <source>
        <dbReference type="ARBA" id="ARBA00022475"/>
    </source>
</evidence>
<feature type="domain" description="Apple" evidence="21">
    <location>
        <begin position="343"/>
        <end position="426"/>
    </location>
</feature>
<protein>
    <recommendedName>
        <fullName evidence="17">Receptor-like serine/threonine-protein kinase</fullName>
        <ecNumber evidence="17">2.7.11.1</ecNumber>
    </recommendedName>
</protein>
<dbReference type="EMBL" id="KZ452001">
    <property type="protein sequence ID" value="PKA53006.1"/>
    <property type="molecule type" value="Genomic_DNA"/>
</dbReference>
<dbReference type="Proteomes" id="UP000236161">
    <property type="component" value="Unassembled WGS sequence"/>
</dbReference>
<keyword evidence="5 17" id="KW-0808">Transferase</keyword>
<evidence type="ECO:0000256" key="13">
    <source>
        <dbReference type="ARBA" id="ARBA00023157"/>
    </source>
</evidence>
<dbReference type="SUPFAM" id="SSF56112">
    <property type="entry name" value="Protein kinase-like (PK-like)"/>
    <property type="match status" value="1"/>
</dbReference>
<proteinExistence type="inferred from homology"/>
<organism evidence="22 23">
    <name type="scientific">Apostasia shenzhenica</name>
    <dbReference type="NCBI Taxonomy" id="1088818"/>
    <lineage>
        <taxon>Eukaryota</taxon>
        <taxon>Viridiplantae</taxon>
        <taxon>Streptophyta</taxon>
        <taxon>Embryophyta</taxon>
        <taxon>Tracheophyta</taxon>
        <taxon>Spermatophyta</taxon>
        <taxon>Magnoliopsida</taxon>
        <taxon>Liliopsida</taxon>
        <taxon>Asparagales</taxon>
        <taxon>Orchidaceae</taxon>
        <taxon>Apostasioideae</taxon>
        <taxon>Apostasia</taxon>
    </lineage>
</organism>
<keyword evidence="6 18" id="KW-0812">Transmembrane</keyword>
<dbReference type="GO" id="GO:0005886">
    <property type="term" value="C:plasma membrane"/>
    <property type="evidence" value="ECO:0007669"/>
    <property type="project" value="UniProtKB-SubCell"/>
</dbReference>
<dbReference type="InterPro" id="IPR000858">
    <property type="entry name" value="S_locus_glycoprot_dom"/>
</dbReference>
<dbReference type="Gene3D" id="2.90.10.10">
    <property type="entry name" value="Bulb-type lectin domain"/>
    <property type="match status" value="1"/>
</dbReference>
<evidence type="ECO:0000256" key="16">
    <source>
        <dbReference type="ARBA" id="ARBA00048679"/>
    </source>
</evidence>
<keyword evidence="7" id="KW-0732">Signal</keyword>
<keyword evidence="3 17" id="KW-0723">Serine/threonine-protein kinase</keyword>
<evidence type="ECO:0000256" key="12">
    <source>
        <dbReference type="ARBA" id="ARBA00023136"/>
    </source>
</evidence>
<evidence type="ECO:0000256" key="6">
    <source>
        <dbReference type="ARBA" id="ARBA00022692"/>
    </source>
</evidence>
<dbReference type="PIRSF" id="PIRSF000641">
    <property type="entry name" value="SRK"/>
    <property type="match status" value="1"/>
</dbReference>
<evidence type="ECO:0000256" key="18">
    <source>
        <dbReference type="SAM" id="Phobius"/>
    </source>
</evidence>
<evidence type="ECO:0000256" key="7">
    <source>
        <dbReference type="ARBA" id="ARBA00022729"/>
    </source>
</evidence>
<dbReference type="Gene3D" id="3.30.200.20">
    <property type="entry name" value="Phosphorylase Kinase, domain 1"/>
    <property type="match status" value="1"/>
</dbReference>
<keyword evidence="23" id="KW-1185">Reference proteome</keyword>
<dbReference type="SUPFAM" id="SSF51110">
    <property type="entry name" value="alpha-D-mannose-specific plant lectins"/>
    <property type="match status" value="1"/>
</dbReference>
<dbReference type="InterPro" id="IPR001480">
    <property type="entry name" value="Bulb-type_lectin_dom"/>
</dbReference>
<dbReference type="GO" id="GO:0048544">
    <property type="term" value="P:recognition of pollen"/>
    <property type="evidence" value="ECO:0007669"/>
    <property type="project" value="InterPro"/>
</dbReference>
<evidence type="ECO:0000259" key="19">
    <source>
        <dbReference type="PROSITE" id="PS50011"/>
    </source>
</evidence>
<dbReference type="InterPro" id="IPR001245">
    <property type="entry name" value="Ser-Thr/Tyr_kinase_cat_dom"/>
</dbReference>
<comment type="catalytic activity">
    <reaction evidence="15 17">
        <text>L-threonyl-[protein] + ATP = O-phospho-L-threonyl-[protein] + ADP + H(+)</text>
        <dbReference type="Rhea" id="RHEA:46608"/>
        <dbReference type="Rhea" id="RHEA-COMP:11060"/>
        <dbReference type="Rhea" id="RHEA-COMP:11605"/>
        <dbReference type="ChEBI" id="CHEBI:15378"/>
        <dbReference type="ChEBI" id="CHEBI:30013"/>
        <dbReference type="ChEBI" id="CHEBI:30616"/>
        <dbReference type="ChEBI" id="CHEBI:61977"/>
        <dbReference type="ChEBI" id="CHEBI:456216"/>
        <dbReference type="EC" id="2.7.11.1"/>
    </reaction>
</comment>
<dbReference type="Pfam" id="PF01453">
    <property type="entry name" value="B_lectin"/>
    <property type="match status" value="1"/>
</dbReference>
<keyword evidence="8 17" id="KW-0547">Nucleotide-binding</keyword>
<dbReference type="InterPro" id="IPR036426">
    <property type="entry name" value="Bulb-type_lectin_dom_sf"/>
</dbReference>
<dbReference type="CDD" id="cd01098">
    <property type="entry name" value="PAN_AP_plant"/>
    <property type="match status" value="1"/>
</dbReference>
<keyword evidence="13" id="KW-1015">Disulfide bond</keyword>
<feature type="domain" description="Protein kinase" evidence="19">
    <location>
        <begin position="520"/>
        <end position="806"/>
    </location>
</feature>
<evidence type="ECO:0000259" key="21">
    <source>
        <dbReference type="PROSITE" id="PS50948"/>
    </source>
</evidence>
<sequence>MLSPVLLLLHPSFLAIFVLFFFPIVSSPSAVNSISGNQTLSVDQTLTCTDGKFVLGFFPLGSSPRRYYLGIWYNTRVVSKFTPIWVANRGYAITDPASFELMLSDNGDLVIADRSMDQIWSTDAHPISNSTVAVLLDNGNLVLRDKSNASLTFWQSFDYPTDTWLPGAKLGFSKLTGRNWQLVAWANTEDPAPGVFQLQFKSGQISILSNDSIVFWSSGRWNGAFFSFVPENTFYSYTYFSSKNEDYVIYMPIRNDTIIRLFIDISGQVKQWIWVESVRQWLLFFSQPSSACEVYALCGAFGSCSVAKLPFCGCLKGFSPRSPEDWALGDQSRGCVRNTALQCGGNSSVQVDDMFYRIESVRLPGNINQSAEVGDVSECESACLRNCSCSAYAYATKCSLWYGDLLNLQEEYSGTNEAGTLFLRLAASELSNPDKIKKGSKIMLLVVAICVPIGVVLLSIIACIIWTRKRRYKGSLPSKKDETPLTWGTEMIVSELISKESSLGFSLYQFSSIVEATGNFSAANKLGEGGFGPVYKGQLPDGEEIAVKRLAARSGQGLEEFMNEIMLIAKLQHQNLVKLLGCCVEGDEKLLVYEYMPNISLDFFLFDEVRKNQLDWSKRIIIIDGIAHGLLYLHKYSRVRIIHRDLKASNILLDAEMNPKISDFGMARIFQAKATEANTNRIVGTYGYMSPEYAMEGLFSVKSDVFSFGVLVLEIISGKRNTTFHKYGKALNLLAYAWELWQEARWMELVDPSLSDKTPTREVLKCIHVALLCVQEQAADRPTMPEALNMLGSESANLPEPKKPAFFTAGNEGASELQILEGCSQNEVTLTVLSCR</sequence>
<dbReference type="PANTHER" id="PTHR27002:SF897">
    <property type="entry name" value="RECEPTOR-LIKE SERINE_THREONINE-PROTEIN KINASE"/>
    <property type="match status" value="1"/>
</dbReference>
<feature type="domain" description="Bulb-type lectin" evidence="20">
    <location>
        <begin position="31"/>
        <end position="156"/>
    </location>
</feature>
<reference evidence="22 23" key="1">
    <citation type="journal article" date="2017" name="Nature">
        <title>The Apostasia genome and the evolution of orchids.</title>
        <authorList>
            <person name="Zhang G.Q."/>
            <person name="Liu K.W."/>
            <person name="Li Z."/>
            <person name="Lohaus R."/>
            <person name="Hsiao Y.Y."/>
            <person name="Niu S.C."/>
            <person name="Wang J.Y."/>
            <person name="Lin Y.C."/>
            <person name="Xu Q."/>
            <person name="Chen L.J."/>
            <person name="Yoshida K."/>
            <person name="Fujiwara S."/>
            <person name="Wang Z.W."/>
            <person name="Zhang Y.Q."/>
            <person name="Mitsuda N."/>
            <person name="Wang M."/>
            <person name="Liu G.H."/>
            <person name="Pecoraro L."/>
            <person name="Huang H.X."/>
            <person name="Xiao X.J."/>
            <person name="Lin M."/>
            <person name="Wu X.Y."/>
            <person name="Wu W.L."/>
            <person name="Chen Y.Y."/>
            <person name="Chang S.B."/>
            <person name="Sakamoto S."/>
            <person name="Ohme-Takagi M."/>
            <person name="Yagi M."/>
            <person name="Zeng S.J."/>
            <person name="Shen C.Y."/>
            <person name="Yeh C.M."/>
            <person name="Luo Y.B."/>
            <person name="Tsai W.C."/>
            <person name="Van de Peer Y."/>
            <person name="Liu Z.J."/>
        </authorList>
    </citation>
    <scope>NUCLEOTIDE SEQUENCE [LARGE SCALE GENOMIC DNA]</scope>
    <source>
        <strain evidence="23">cv. Shenzhen</strain>
        <tissue evidence="22">Stem</tissue>
    </source>
</reference>
<dbReference type="InterPro" id="IPR011009">
    <property type="entry name" value="Kinase-like_dom_sf"/>
</dbReference>
<evidence type="ECO:0000259" key="20">
    <source>
        <dbReference type="PROSITE" id="PS50927"/>
    </source>
</evidence>
<gene>
    <name evidence="22" type="primary">SD18</name>
    <name evidence="22" type="ORF">AXF42_Ash001987</name>
</gene>
<dbReference type="GO" id="GO:0051707">
    <property type="term" value="P:response to other organism"/>
    <property type="evidence" value="ECO:0007669"/>
    <property type="project" value="UniProtKB-ARBA"/>
</dbReference>
<dbReference type="Pfam" id="PF08276">
    <property type="entry name" value="PAN_2"/>
    <property type="match status" value="1"/>
</dbReference>
<dbReference type="FunFam" id="1.10.510.10:FF:000060">
    <property type="entry name" value="G-type lectin S-receptor-like serine/threonine-protein kinase"/>
    <property type="match status" value="1"/>
</dbReference>
<evidence type="ECO:0000313" key="22">
    <source>
        <dbReference type="EMBL" id="PKA53006.1"/>
    </source>
</evidence>
<name>A0A2I0ABX1_9ASPA</name>
<dbReference type="GO" id="GO:0005524">
    <property type="term" value="F:ATP binding"/>
    <property type="evidence" value="ECO:0007669"/>
    <property type="project" value="UniProtKB-KW"/>
</dbReference>
<dbReference type="SMART" id="SM00473">
    <property type="entry name" value="PAN_AP"/>
    <property type="match status" value="1"/>
</dbReference>
<dbReference type="Gene3D" id="1.10.510.10">
    <property type="entry name" value="Transferase(Phosphotransferase) domain 1"/>
    <property type="match status" value="1"/>
</dbReference>
<dbReference type="Pfam" id="PF07714">
    <property type="entry name" value="PK_Tyr_Ser-Thr"/>
    <property type="match status" value="1"/>
</dbReference>
<evidence type="ECO:0000256" key="15">
    <source>
        <dbReference type="ARBA" id="ARBA00047899"/>
    </source>
</evidence>
<dbReference type="PANTHER" id="PTHR27002">
    <property type="entry name" value="RECEPTOR-LIKE SERINE/THREONINE-PROTEIN KINASE SD1-8"/>
    <property type="match status" value="1"/>
</dbReference>
<dbReference type="OrthoDB" id="4062651at2759"/>
<keyword evidence="2" id="KW-1003">Cell membrane</keyword>
<dbReference type="InterPro" id="IPR024171">
    <property type="entry name" value="SRK-like_kinase"/>
</dbReference>
<evidence type="ECO:0000256" key="17">
    <source>
        <dbReference type="PIRNR" id="PIRNR000641"/>
    </source>
</evidence>
<dbReference type="EC" id="2.7.11.1" evidence="17"/>
<dbReference type="Pfam" id="PF11883">
    <property type="entry name" value="DUF3403"/>
    <property type="match status" value="1"/>
</dbReference>
<evidence type="ECO:0000256" key="3">
    <source>
        <dbReference type="ARBA" id="ARBA00022527"/>
    </source>
</evidence>
<dbReference type="InterPro" id="IPR021820">
    <property type="entry name" value="S-locus_recpt_kinase_C"/>
</dbReference>
<keyword evidence="22" id="KW-0675">Receptor</keyword>
<dbReference type="PROSITE" id="PS50948">
    <property type="entry name" value="PAN"/>
    <property type="match status" value="1"/>
</dbReference>
<comment type="subcellular location">
    <subcellularLocation>
        <location evidence="1">Cell membrane</location>
        <topology evidence="1">Single-pass type I membrane protein</topology>
    </subcellularLocation>
</comment>
<keyword evidence="11 18" id="KW-1133">Transmembrane helix</keyword>
<dbReference type="PROSITE" id="PS50927">
    <property type="entry name" value="BULB_LECTIN"/>
    <property type="match status" value="1"/>
</dbReference>
<dbReference type="PROSITE" id="PS00108">
    <property type="entry name" value="PROTEIN_KINASE_ST"/>
    <property type="match status" value="1"/>
</dbReference>
<evidence type="ECO:0000313" key="23">
    <source>
        <dbReference type="Proteomes" id="UP000236161"/>
    </source>
</evidence>
<keyword evidence="14" id="KW-0325">Glycoprotein</keyword>
<dbReference type="InterPro" id="IPR008271">
    <property type="entry name" value="Ser/Thr_kinase_AS"/>
</dbReference>
<dbReference type="SMART" id="SM00220">
    <property type="entry name" value="S_TKc"/>
    <property type="match status" value="1"/>
</dbReference>
<evidence type="ECO:0000256" key="9">
    <source>
        <dbReference type="ARBA" id="ARBA00022777"/>
    </source>
</evidence>
<evidence type="ECO:0000256" key="4">
    <source>
        <dbReference type="ARBA" id="ARBA00022536"/>
    </source>
</evidence>
<evidence type="ECO:0000256" key="11">
    <source>
        <dbReference type="ARBA" id="ARBA00022989"/>
    </source>
</evidence>
<dbReference type="InterPro" id="IPR000719">
    <property type="entry name" value="Prot_kinase_dom"/>
</dbReference>
<dbReference type="CDD" id="cd14066">
    <property type="entry name" value="STKc_IRAK"/>
    <property type="match status" value="1"/>
</dbReference>
<comment type="catalytic activity">
    <reaction evidence="16 17">
        <text>L-seryl-[protein] + ATP = O-phospho-L-seryl-[protein] + ADP + H(+)</text>
        <dbReference type="Rhea" id="RHEA:17989"/>
        <dbReference type="Rhea" id="RHEA-COMP:9863"/>
        <dbReference type="Rhea" id="RHEA-COMP:11604"/>
        <dbReference type="ChEBI" id="CHEBI:15378"/>
        <dbReference type="ChEBI" id="CHEBI:29999"/>
        <dbReference type="ChEBI" id="CHEBI:30616"/>
        <dbReference type="ChEBI" id="CHEBI:83421"/>
        <dbReference type="ChEBI" id="CHEBI:456216"/>
        <dbReference type="EC" id="2.7.11.1"/>
    </reaction>
</comment>
<keyword evidence="12 18" id="KW-0472">Membrane</keyword>
<evidence type="ECO:0000256" key="10">
    <source>
        <dbReference type="ARBA" id="ARBA00022840"/>
    </source>
</evidence>